<protein>
    <submittedName>
        <fullName evidence="1">Uncharacterized protein</fullName>
    </submittedName>
</protein>
<evidence type="ECO:0000313" key="2">
    <source>
        <dbReference type="EMBL" id="GIZ92524.1"/>
    </source>
</evidence>
<dbReference type="Proteomes" id="UP000887228">
    <property type="component" value="Unassembled WGS sequence"/>
</dbReference>
<reference evidence="1 4" key="1">
    <citation type="submission" date="2021-07" db="EMBL/GenBank/DDBJ databases">
        <title>Whole genome sequencing of carbapenem-resistant Pseudomonas spp. isolated in Japan.</title>
        <authorList>
            <person name="Suzuki M."/>
            <person name="Maehana S."/>
            <person name="Kitasato H."/>
        </authorList>
    </citation>
    <scope>NUCLEOTIDE SEQUENCE</scope>
    <source>
        <strain evidence="1">KAM435</strain>
        <strain evidence="2 4">KAM436</strain>
    </source>
</reference>
<proteinExistence type="predicted"/>
<accession>A0AA37FN48</accession>
<evidence type="ECO:0000313" key="3">
    <source>
        <dbReference type="Proteomes" id="UP000887212"/>
    </source>
</evidence>
<organism evidence="1 3">
    <name type="scientific">Aquipseudomonas alcaligenes</name>
    <name type="common">Pseudomonas alcaligenes</name>
    <dbReference type="NCBI Taxonomy" id="43263"/>
    <lineage>
        <taxon>Bacteria</taxon>
        <taxon>Pseudomonadati</taxon>
        <taxon>Pseudomonadota</taxon>
        <taxon>Gammaproteobacteria</taxon>
        <taxon>Pseudomonadales</taxon>
        <taxon>Pseudomonadaceae</taxon>
        <taxon>Aquipseudomonas</taxon>
    </lineage>
</organism>
<evidence type="ECO:0000313" key="4">
    <source>
        <dbReference type="Proteomes" id="UP000887228"/>
    </source>
</evidence>
<name>A0AA37FN48_AQUAC</name>
<gene>
    <name evidence="1" type="ORF">KAM435_15110</name>
    <name evidence="2" type="ORF">KAM436_14920</name>
</gene>
<sequence length="102" mass="11767">MGVSATRIWIIPPFSQSPRQLHKPCINTPQQLRNLQLDTRLAATTGLFSLLMFGRLWRYIGCYKTIRSTRAWCFENNSLNRRNRSAGHCVIGRTPLVSHVLR</sequence>
<dbReference type="AlphaFoldDB" id="A0AA37FN48"/>
<comment type="caution">
    <text evidence="1">The sequence shown here is derived from an EMBL/GenBank/DDBJ whole genome shotgun (WGS) entry which is preliminary data.</text>
</comment>
<dbReference type="EMBL" id="BPMT01000004">
    <property type="protein sequence ID" value="GIZ92524.1"/>
    <property type="molecule type" value="Genomic_DNA"/>
</dbReference>
<dbReference type="Proteomes" id="UP000887212">
    <property type="component" value="Unassembled WGS sequence"/>
</dbReference>
<dbReference type="EMBL" id="BPMS01000004">
    <property type="protein sequence ID" value="GIZ88184.1"/>
    <property type="molecule type" value="Genomic_DNA"/>
</dbReference>
<evidence type="ECO:0000313" key="1">
    <source>
        <dbReference type="EMBL" id="GIZ88184.1"/>
    </source>
</evidence>